<keyword evidence="2" id="KW-0732">Signal</keyword>
<sequence length="597" mass="61378">MHHRAVRHASLILLFIASAISVLALPPDRFLSESLPVRLLNERAVAEAATGDYREGDFTTEAYNRLTSHEIDYEEEIEPEKARGDDKTGPVDKTVIGGPVESSSDDTDLEERYLSSSEWGPRTCNGCIDTLIKWLDDHRADLANLSPWSKANLTNWARAFTYFSEIADTGGYDTGTEVLTGSSLPSYYSYIAQAKDTDFQGISGTVTSTSVGPGGGTVSSVSKPSATGTTSVGVPTGLGNSNLIGGGGVSGGSIGGGGIDGGGTGGGPNVDVQGGGGAPFGGTLTLTAAIDATDETTKATSNSQAATGTSTTAANEPGTDITYPAGGIPTKLINPTSTTTIPEGGTHPFSVSYYSTDGTLTLTVISTLDDDMDWLTGTTGAAGGAVGTGLSSLGGNTKLLTGTSSFISGTSTLTTVLTGPGSGGTSITRTVTVTFYTQTSSNGVNFSLTNTNANLVTSTTATTTATDTTTPNSSQTSGTSITSLIKSQGNLASTTTGTGISTPTYTQIVVRSSGTVTKTVTEDLGTATNTAADYLSSLSSKVNLASSALNTIYFLDYTKPSSKPVELYTLNFNNIPNIYFNDFNFDNFDINNVECIL</sequence>
<feature type="chain" id="PRO_5028996655" evidence="2">
    <location>
        <begin position="25"/>
        <end position="597"/>
    </location>
</feature>
<dbReference type="EMBL" id="WIWS01000058">
    <property type="protein sequence ID" value="KAF3214615.1"/>
    <property type="molecule type" value="Genomic_DNA"/>
</dbReference>
<feature type="compositionally biased region" description="Polar residues" evidence="1">
    <location>
        <begin position="223"/>
        <end position="233"/>
    </location>
</feature>
<dbReference type="Proteomes" id="UP000472727">
    <property type="component" value="Unassembled WGS sequence"/>
</dbReference>
<comment type="caution">
    <text evidence="3">The sequence shown here is derived from an EMBL/GenBank/DDBJ whole genome shotgun (WGS) entry which is preliminary data.</text>
</comment>
<protein>
    <submittedName>
        <fullName evidence="3">Uncharacterized protein</fullName>
    </submittedName>
</protein>
<proteinExistence type="predicted"/>
<evidence type="ECO:0000256" key="2">
    <source>
        <dbReference type="SAM" id="SignalP"/>
    </source>
</evidence>
<feature type="compositionally biased region" description="Basic and acidic residues" evidence="1">
    <location>
        <begin position="79"/>
        <end position="90"/>
    </location>
</feature>
<feature type="region of interest" description="Disordered" evidence="1">
    <location>
        <begin position="75"/>
        <end position="109"/>
    </location>
</feature>
<name>A0A7C8QIG6_ORBOL</name>
<feature type="signal peptide" evidence="2">
    <location>
        <begin position="1"/>
        <end position="24"/>
    </location>
</feature>
<accession>A0A7C8QIG6</accession>
<dbReference type="AlphaFoldDB" id="A0A7C8QIG6"/>
<organism evidence="3 4">
    <name type="scientific">Orbilia oligospora</name>
    <name type="common">Nematode-trapping fungus</name>
    <name type="synonym">Arthrobotrys oligospora</name>
    <dbReference type="NCBI Taxonomy" id="2813651"/>
    <lineage>
        <taxon>Eukaryota</taxon>
        <taxon>Fungi</taxon>
        <taxon>Dikarya</taxon>
        <taxon>Ascomycota</taxon>
        <taxon>Pezizomycotina</taxon>
        <taxon>Orbiliomycetes</taxon>
        <taxon>Orbiliales</taxon>
        <taxon>Orbiliaceae</taxon>
        <taxon>Orbilia</taxon>
    </lineage>
</organism>
<reference evidence="3 4" key="1">
    <citation type="submission" date="2019-06" db="EMBL/GenBank/DDBJ databases">
        <authorList>
            <person name="Palmer J.M."/>
        </authorList>
    </citation>
    <scope>NUCLEOTIDE SEQUENCE [LARGE SCALE GENOMIC DNA]</scope>
    <source>
        <strain evidence="3 4">TWF106</strain>
    </source>
</reference>
<evidence type="ECO:0000313" key="3">
    <source>
        <dbReference type="EMBL" id="KAF3214615.1"/>
    </source>
</evidence>
<gene>
    <name evidence="3" type="ORF">TWF106_008974</name>
</gene>
<feature type="region of interest" description="Disordered" evidence="1">
    <location>
        <begin position="295"/>
        <end position="328"/>
    </location>
</feature>
<evidence type="ECO:0000256" key="1">
    <source>
        <dbReference type="SAM" id="MobiDB-lite"/>
    </source>
</evidence>
<feature type="region of interest" description="Disordered" evidence="1">
    <location>
        <begin position="255"/>
        <end position="278"/>
    </location>
</feature>
<evidence type="ECO:0000313" key="4">
    <source>
        <dbReference type="Proteomes" id="UP000472727"/>
    </source>
</evidence>
<feature type="compositionally biased region" description="Low complexity" evidence="1">
    <location>
        <begin position="298"/>
        <end position="314"/>
    </location>
</feature>
<feature type="region of interest" description="Disordered" evidence="1">
    <location>
        <begin position="209"/>
        <end position="234"/>
    </location>
</feature>